<gene>
    <name evidence="1" type="ORF">COLO4_14294</name>
</gene>
<dbReference type="PANTHER" id="PTHR35472:SF6">
    <property type="entry name" value="CLAVATA3_ESR (CLE) GENE FAMILY MEMBER MTCLE10"/>
    <property type="match status" value="1"/>
</dbReference>
<evidence type="ECO:0000313" key="2">
    <source>
        <dbReference type="Proteomes" id="UP000187203"/>
    </source>
</evidence>
<dbReference type="InterPro" id="IPR055317">
    <property type="entry name" value="CLE14-like"/>
</dbReference>
<protein>
    <submittedName>
        <fullName evidence="1">Uncharacterized protein</fullName>
    </submittedName>
</protein>
<dbReference type="AlphaFoldDB" id="A0A1R3JSX6"/>
<accession>A0A1R3JSX6</accession>
<organism evidence="1 2">
    <name type="scientific">Corchorus olitorius</name>
    <dbReference type="NCBI Taxonomy" id="93759"/>
    <lineage>
        <taxon>Eukaryota</taxon>
        <taxon>Viridiplantae</taxon>
        <taxon>Streptophyta</taxon>
        <taxon>Embryophyta</taxon>
        <taxon>Tracheophyta</taxon>
        <taxon>Spermatophyta</taxon>
        <taxon>Magnoliopsida</taxon>
        <taxon>eudicotyledons</taxon>
        <taxon>Gunneridae</taxon>
        <taxon>Pentapetalae</taxon>
        <taxon>rosids</taxon>
        <taxon>malvids</taxon>
        <taxon>Malvales</taxon>
        <taxon>Malvaceae</taxon>
        <taxon>Grewioideae</taxon>
        <taxon>Apeibeae</taxon>
        <taxon>Corchorus</taxon>
    </lineage>
</organism>
<reference evidence="2" key="1">
    <citation type="submission" date="2013-09" db="EMBL/GenBank/DDBJ databases">
        <title>Corchorus olitorius genome sequencing.</title>
        <authorList>
            <person name="Alam M."/>
            <person name="Haque M.S."/>
            <person name="Islam M.S."/>
            <person name="Emdad E.M."/>
            <person name="Islam M.M."/>
            <person name="Ahmed B."/>
            <person name="Halim A."/>
            <person name="Hossen Q.M.M."/>
            <person name="Hossain M.Z."/>
            <person name="Ahmed R."/>
            <person name="Khan M.M."/>
            <person name="Islam R."/>
            <person name="Rashid M.M."/>
            <person name="Khan S.A."/>
            <person name="Rahman M.S."/>
            <person name="Alam M."/>
            <person name="Yahiya A.S."/>
            <person name="Khan M.S."/>
            <person name="Azam M.S."/>
            <person name="Haque T."/>
            <person name="Lashkar M.Z.H."/>
            <person name="Akhand A.I."/>
            <person name="Morshed G."/>
            <person name="Roy S."/>
            <person name="Uddin K.S."/>
            <person name="Rabeya T."/>
            <person name="Hossain A.S."/>
            <person name="Chowdhury A."/>
            <person name="Snigdha A.R."/>
            <person name="Mortoza M.S."/>
            <person name="Matin S.A."/>
            <person name="Hoque S.M.E."/>
            <person name="Islam M.K."/>
            <person name="Roy D.K."/>
            <person name="Haider R."/>
            <person name="Moosa M.M."/>
            <person name="Elias S.M."/>
            <person name="Hasan A.M."/>
            <person name="Jahan S."/>
            <person name="Shafiuddin M."/>
            <person name="Mahmood N."/>
            <person name="Shommy N.S."/>
        </authorList>
    </citation>
    <scope>NUCLEOTIDE SEQUENCE [LARGE SCALE GENOMIC DNA]</scope>
    <source>
        <strain evidence="2">cv. O-4</strain>
    </source>
</reference>
<dbReference type="PANTHER" id="PTHR35472">
    <property type="match status" value="1"/>
</dbReference>
<dbReference type="Proteomes" id="UP000187203">
    <property type="component" value="Unassembled WGS sequence"/>
</dbReference>
<comment type="caution">
    <text evidence="1">The sequence shown here is derived from an EMBL/GenBank/DDBJ whole genome shotgun (WGS) entry which is preliminary data.</text>
</comment>
<name>A0A1R3JSX6_9ROSI</name>
<sequence length="69" mass="7778">MLTTLHLCSCRQVTWASYQETTQQKLRSTKFSFSFPEHFPPSISGNQKYGAFRGVSHQLVPGGPNPLHN</sequence>
<keyword evidence="2" id="KW-1185">Reference proteome</keyword>
<dbReference type="EMBL" id="AWUE01015405">
    <property type="protein sequence ID" value="OMO97890.1"/>
    <property type="molecule type" value="Genomic_DNA"/>
</dbReference>
<proteinExistence type="predicted"/>
<dbReference type="OrthoDB" id="998075at2759"/>
<evidence type="ECO:0000313" key="1">
    <source>
        <dbReference type="EMBL" id="OMO97890.1"/>
    </source>
</evidence>